<dbReference type="InterPro" id="IPR051461">
    <property type="entry name" value="UPF0750_membrane"/>
</dbReference>
<dbReference type="RefSeq" id="WP_212119019.1">
    <property type="nucleotide sequence ID" value="NZ_JAGTPX020000015.1"/>
</dbReference>
<dbReference type="EMBL" id="JAGTPX010000010">
    <property type="protein sequence ID" value="MBR8670175.1"/>
    <property type="molecule type" value="Genomic_DNA"/>
</dbReference>
<protein>
    <submittedName>
        <fullName evidence="7">YitT family protein</fullName>
    </submittedName>
</protein>
<evidence type="ECO:0000313" key="7">
    <source>
        <dbReference type="EMBL" id="MBR8670175.1"/>
    </source>
</evidence>
<proteinExistence type="predicted"/>
<dbReference type="Pfam" id="PF02588">
    <property type="entry name" value="YitT_membrane"/>
    <property type="match status" value="1"/>
</dbReference>
<sequence length="208" mass="22717">MKKIIVMMFGCLITSFGLYLLKGSAIVTGGTAGLALSVSYLLPISFSILFTLINIPFYILSYFKMGKKFTLSTILAVSLVTFFSYLLSLILPPFALYPLLGSMIGGVIIGIGTIILFMNGSSLGGAQILSITLQKQFNWNMGKTNFIFDTIVILIGLYSVGLVRGLYSIVSVFIISFMMSTFKEKIAHRNTSKSNIKKVPTVVETQSV</sequence>
<comment type="subcellular location">
    <subcellularLocation>
        <location evidence="1">Cell membrane</location>
        <topology evidence="1">Multi-pass membrane protein</topology>
    </subcellularLocation>
</comment>
<dbReference type="GO" id="GO:0005886">
    <property type="term" value="C:plasma membrane"/>
    <property type="evidence" value="ECO:0007669"/>
    <property type="project" value="UniProtKB-SubCell"/>
</dbReference>
<keyword evidence="4 6" id="KW-1133">Transmembrane helix</keyword>
<evidence type="ECO:0000256" key="6">
    <source>
        <dbReference type="SAM" id="Phobius"/>
    </source>
</evidence>
<gene>
    <name evidence="7" type="ORF">KD144_11505</name>
</gene>
<evidence type="ECO:0000256" key="4">
    <source>
        <dbReference type="ARBA" id="ARBA00022989"/>
    </source>
</evidence>
<evidence type="ECO:0000256" key="5">
    <source>
        <dbReference type="ARBA" id="ARBA00023136"/>
    </source>
</evidence>
<dbReference type="AlphaFoldDB" id="A0A941GIE4"/>
<feature type="transmembrane region" description="Helical" evidence="6">
    <location>
        <begin position="96"/>
        <end position="118"/>
    </location>
</feature>
<organism evidence="7">
    <name type="scientific">Niallia circulans</name>
    <name type="common">Bacillus circulans</name>
    <dbReference type="NCBI Taxonomy" id="1397"/>
    <lineage>
        <taxon>Bacteria</taxon>
        <taxon>Bacillati</taxon>
        <taxon>Bacillota</taxon>
        <taxon>Bacilli</taxon>
        <taxon>Bacillales</taxon>
        <taxon>Bacillaceae</taxon>
        <taxon>Niallia</taxon>
    </lineage>
</organism>
<evidence type="ECO:0000256" key="3">
    <source>
        <dbReference type="ARBA" id="ARBA00022692"/>
    </source>
</evidence>
<keyword evidence="2" id="KW-1003">Cell membrane</keyword>
<dbReference type="PANTHER" id="PTHR33545:SF5">
    <property type="entry name" value="UPF0750 MEMBRANE PROTEIN YITT"/>
    <property type="match status" value="1"/>
</dbReference>
<dbReference type="InterPro" id="IPR003740">
    <property type="entry name" value="YitT"/>
</dbReference>
<name>A0A941GIE4_NIACI</name>
<evidence type="ECO:0000256" key="1">
    <source>
        <dbReference type="ARBA" id="ARBA00004651"/>
    </source>
</evidence>
<comment type="caution">
    <text evidence="7">The sequence shown here is derived from an EMBL/GenBank/DDBJ whole genome shotgun (WGS) entry which is preliminary data.</text>
</comment>
<evidence type="ECO:0000256" key="2">
    <source>
        <dbReference type="ARBA" id="ARBA00022475"/>
    </source>
</evidence>
<feature type="transmembrane region" description="Helical" evidence="6">
    <location>
        <begin position="41"/>
        <end position="62"/>
    </location>
</feature>
<keyword evidence="5 6" id="KW-0472">Membrane</keyword>
<keyword evidence="3 6" id="KW-0812">Transmembrane</keyword>
<reference evidence="7" key="1">
    <citation type="submission" date="2021-04" db="EMBL/GenBank/DDBJ databases">
        <title>Genomic analysis of electroactive and textile dye degrading Bacillus circulans strain: DC10 isolated from constructed wetland-microbial fuel cells treating textile dye wastewaters.</title>
        <authorList>
            <person name="Patel D.U."/>
            <person name="Desai C.R."/>
        </authorList>
    </citation>
    <scope>NUCLEOTIDE SEQUENCE</scope>
    <source>
        <strain evidence="7">DC10</strain>
    </source>
</reference>
<feature type="transmembrane region" description="Helical" evidence="6">
    <location>
        <begin position="69"/>
        <end position="90"/>
    </location>
</feature>
<dbReference type="PANTHER" id="PTHR33545">
    <property type="entry name" value="UPF0750 MEMBRANE PROTEIN YITT-RELATED"/>
    <property type="match status" value="1"/>
</dbReference>
<accession>A0A941GIE4</accession>